<dbReference type="GeneID" id="105270418"/>
<feature type="signal peptide" evidence="2">
    <location>
        <begin position="1"/>
        <end position="16"/>
    </location>
</feature>
<feature type="domain" description="DUF4794" evidence="3">
    <location>
        <begin position="44"/>
        <end position="128"/>
    </location>
</feature>
<dbReference type="GO" id="GO:0045944">
    <property type="term" value="P:positive regulation of transcription by RNA polymerase II"/>
    <property type="evidence" value="ECO:0007669"/>
    <property type="project" value="TreeGrafter"/>
</dbReference>
<feature type="chain" id="PRO_5040334268" evidence="2">
    <location>
        <begin position="17"/>
        <end position="405"/>
    </location>
</feature>
<dbReference type="InterPro" id="IPR032011">
    <property type="entry name" value="DUF4794"/>
</dbReference>
<dbReference type="PANTHER" id="PTHR15363:SF4">
    <property type="entry name" value="CUTICLE PROTEIN 16.5-RELATED"/>
    <property type="match status" value="1"/>
</dbReference>
<dbReference type="Pfam" id="PF16042">
    <property type="entry name" value="DUF4794"/>
    <property type="match status" value="1"/>
</dbReference>
<gene>
    <name evidence="5" type="primary">LOC105270418</name>
</gene>
<evidence type="ECO:0000256" key="1">
    <source>
        <dbReference type="SAM" id="MobiDB-lite"/>
    </source>
</evidence>
<evidence type="ECO:0000313" key="5">
    <source>
        <dbReference type="RefSeq" id="XP_011309628.1"/>
    </source>
</evidence>
<reference evidence="5" key="1">
    <citation type="submission" date="2025-08" db="UniProtKB">
        <authorList>
            <consortium name="RefSeq"/>
        </authorList>
    </citation>
    <scope>IDENTIFICATION</scope>
    <source>
        <strain evidence="5">USDA-PBARC FA_bdor</strain>
        <tissue evidence="5">Whole organism</tissue>
    </source>
</reference>
<organism evidence="4 5">
    <name type="scientific">Fopius arisanus</name>
    <dbReference type="NCBI Taxonomy" id="64838"/>
    <lineage>
        <taxon>Eukaryota</taxon>
        <taxon>Metazoa</taxon>
        <taxon>Ecdysozoa</taxon>
        <taxon>Arthropoda</taxon>
        <taxon>Hexapoda</taxon>
        <taxon>Insecta</taxon>
        <taxon>Pterygota</taxon>
        <taxon>Neoptera</taxon>
        <taxon>Endopterygota</taxon>
        <taxon>Hymenoptera</taxon>
        <taxon>Apocrita</taxon>
        <taxon>Ichneumonoidea</taxon>
        <taxon>Braconidae</taxon>
        <taxon>Opiinae</taxon>
        <taxon>Fopius</taxon>
    </lineage>
</organism>
<feature type="region of interest" description="Disordered" evidence="1">
    <location>
        <begin position="33"/>
        <end position="258"/>
    </location>
</feature>
<dbReference type="RefSeq" id="XP_011309628.1">
    <property type="nucleotide sequence ID" value="XM_011311326.1"/>
</dbReference>
<keyword evidence="4" id="KW-1185">Reference proteome</keyword>
<keyword evidence="2" id="KW-0732">Signal</keyword>
<feature type="compositionally biased region" description="Polar residues" evidence="1">
    <location>
        <begin position="223"/>
        <end position="237"/>
    </location>
</feature>
<dbReference type="OrthoDB" id="8197587at2759"/>
<feature type="compositionally biased region" description="Low complexity" evidence="1">
    <location>
        <begin position="204"/>
        <end position="219"/>
    </location>
</feature>
<accession>A0A9R1TIL1</accession>
<name>A0A9R1TIL1_9HYME</name>
<evidence type="ECO:0000259" key="3">
    <source>
        <dbReference type="Pfam" id="PF16042"/>
    </source>
</evidence>
<dbReference type="PANTHER" id="PTHR15363">
    <property type="entry name" value="POU DOMAIN CLASS 2-ASSOCIATING FACTOR 1"/>
    <property type="match status" value="1"/>
</dbReference>
<dbReference type="GO" id="GO:0090575">
    <property type="term" value="C:RNA polymerase II transcription regulator complex"/>
    <property type="evidence" value="ECO:0007669"/>
    <property type="project" value="TreeGrafter"/>
</dbReference>
<proteinExistence type="predicted"/>
<protein>
    <submittedName>
        <fullName evidence="5">Pro-resilin</fullName>
    </submittedName>
</protein>
<evidence type="ECO:0000256" key="2">
    <source>
        <dbReference type="SAM" id="SignalP"/>
    </source>
</evidence>
<dbReference type="GO" id="GO:0003713">
    <property type="term" value="F:transcription coactivator activity"/>
    <property type="evidence" value="ECO:0007669"/>
    <property type="project" value="TreeGrafter"/>
</dbReference>
<evidence type="ECO:0000313" key="4">
    <source>
        <dbReference type="Proteomes" id="UP000694866"/>
    </source>
</evidence>
<dbReference type="AlphaFoldDB" id="A0A9R1TIL1"/>
<dbReference type="KEGG" id="fas:105270418"/>
<dbReference type="Proteomes" id="UP000694866">
    <property type="component" value="Unplaced"/>
</dbReference>
<sequence>MKVFIGLSFLVAMTLAEPPSYRQQSQVDRTYYFAKQQEEPQGDAPYQASGWRPEGPAFELPQKQKQEVSLVNSYGAPAIQPQRQYGAPAQPQRQYGAPAQPQRQYGAPAQPQRQYGAPAQPQRQYGAPAQPQRQYGAPAQLQAQYGAPAKQLAPRAQPDRQYGAPAQPEKQYGAPAQPEKQYGTPAESRNQYGAPAAPQNQYGAPAEPQEQYAAPQTQYGAPFNQQYGAPKSTTTDPSIPDYDEPTTPIGTESQAEPVDSVNELDEEGDVDEQQRQTGEYYVALPDGRLQRVQYMSSQDIAAMKYFAQIQAENVEPLRGAVYAYQPLQKLEFSPARLQVAVNEPSATPVVQISETSGRSQRITANAPAKLEVQPLAAQLPAPIAAPVNSPYANYQTPEKRFLVTF</sequence>